<evidence type="ECO:0000313" key="1">
    <source>
        <dbReference type="EMBL" id="PXF60222.1"/>
    </source>
</evidence>
<dbReference type="EMBL" id="PQXF01000018">
    <property type="protein sequence ID" value="PXF60222.1"/>
    <property type="molecule type" value="Genomic_DNA"/>
</dbReference>
<reference evidence="1" key="1">
    <citation type="submission" date="2018-01" db="EMBL/GenBank/DDBJ databases">
        <authorList>
            <person name="Krukenberg V."/>
        </authorList>
    </citation>
    <scope>NUCLEOTIDE SEQUENCE</scope>
    <source>
        <strain evidence="1">E20ANME2</strain>
    </source>
</reference>
<proteinExistence type="predicted"/>
<name>A0AC61L1W8_9EURY</name>
<organism evidence="1 2">
    <name type="scientific">Candidatus Methanogaster sp</name>
    <dbReference type="NCBI Taxonomy" id="3386292"/>
    <lineage>
        <taxon>Archaea</taxon>
        <taxon>Methanobacteriati</taxon>
        <taxon>Methanobacteriota</taxon>
        <taxon>Stenosarchaea group</taxon>
        <taxon>Methanomicrobia</taxon>
        <taxon>Methanosarcinales</taxon>
        <taxon>ANME-2 cluster</taxon>
        <taxon>Candidatus Methanogasteraceae</taxon>
        <taxon>Candidatus Methanogaster</taxon>
    </lineage>
</organism>
<accession>A0AC61L1W8</accession>
<gene>
    <name evidence="1" type="ORF">C4B59_09705</name>
</gene>
<protein>
    <submittedName>
        <fullName evidence="1">Uncharacterized protein</fullName>
    </submittedName>
</protein>
<dbReference type="Proteomes" id="UP000248329">
    <property type="component" value="Unassembled WGS sequence"/>
</dbReference>
<comment type="caution">
    <text evidence="1">The sequence shown here is derived from an EMBL/GenBank/DDBJ whole genome shotgun (WGS) entry which is preliminary data.</text>
</comment>
<evidence type="ECO:0000313" key="2">
    <source>
        <dbReference type="Proteomes" id="UP000248329"/>
    </source>
</evidence>
<sequence length="128" mass="14019">MCKTKMAVLASVLSGLLLPAALPALASTGMEGFSYQREIAIQESSGETLRDYQVLVALAGSDFPEVAQADGDDIRFTDADGHELSYWIEEFDAGSERARIWVKVPLIPANGEAERLMVKIESSRREEI</sequence>